<proteinExistence type="predicted"/>
<protein>
    <submittedName>
        <fullName evidence="1">Uncharacterized protein</fullName>
    </submittedName>
</protein>
<accession>A0A4C1W7Y8</accession>
<sequence length="160" mass="17709">MNFRLMSSSEFTPARPSCAPAPEPTRRWTRCDVIETVERLCGFVKRQCNDIAATPRGAAEARVSFRSFISKFETINESSVGGLESSPIGGRGRAAPEARAEVYAVRGHFALRRSQGRRAICRVNKNGRRNNITDSAPETRAVSFIVPGELRERSVGYYAV</sequence>
<organism evidence="1 2">
    <name type="scientific">Eumeta variegata</name>
    <name type="common">Bagworm moth</name>
    <name type="synonym">Eumeta japonica</name>
    <dbReference type="NCBI Taxonomy" id="151549"/>
    <lineage>
        <taxon>Eukaryota</taxon>
        <taxon>Metazoa</taxon>
        <taxon>Ecdysozoa</taxon>
        <taxon>Arthropoda</taxon>
        <taxon>Hexapoda</taxon>
        <taxon>Insecta</taxon>
        <taxon>Pterygota</taxon>
        <taxon>Neoptera</taxon>
        <taxon>Endopterygota</taxon>
        <taxon>Lepidoptera</taxon>
        <taxon>Glossata</taxon>
        <taxon>Ditrysia</taxon>
        <taxon>Tineoidea</taxon>
        <taxon>Psychidae</taxon>
        <taxon>Oiketicinae</taxon>
        <taxon>Eumeta</taxon>
    </lineage>
</organism>
<comment type="caution">
    <text evidence="1">The sequence shown here is derived from an EMBL/GenBank/DDBJ whole genome shotgun (WGS) entry which is preliminary data.</text>
</comment>
<reference evidence="1 2" key="1">
    <citation type="journal article" date="2019" name="Commun. Biol.">
        <title>The bagworm genome reveals a unique fibroin gene that provides high tensile strength.</title>
        <authorList>
            <person name="Kono N."/>
            <person name="Nakamura H."/>
            <person name="Ohtoshi R."/>
            <person name="Tomita M."/>
            <person name="Numata K."/>
            <person name="Arakawa K."/>
        </authorList>
    </citation>
    <scope>NUCLEOTIDE SEQUENCE [LARGE SCALE GENOMIC DNA]</scope>
</reference>
<name>A0A4C1W7Y8_EUMVA</name>
<dbReference type="AlphaFoldDB" id="A0A4C1W7Y8"/>
<dbReference type="Proteomes" id="UP000299102">
    <property type="component" value="Unassembled WGS sequence"/>
</dbReference>
<evidence type="ECO:0000313" key="2">
    <source>
        <dbReference type="Proteomes" id="UP000299102"/>
    </source>
</evidence>
<gene>
    <name evidence="1" type="ORF">EVAR_95104_1</name>
</gene>
<evidence type="ECO:0000313" key="1">
    <source>
        <dbReference type="EMBL" id="GBP46642.1"/>
    </source>
</evidence>
<dbReference type="EMBL" id="BGZK01000487">
    <property type="protein sequence ID" value="GBP46642.1"/>
    <property type="molecule type" value="Genomic_DNA"/>
</dbReference>
<keyword evidence="2" id="KW-1185">Reference proteome</keyword>